<dbReference type="EMBL" id="JAHRHJ020000011">
    <property type="protein sequence ID" value="KAH9295955.1"/>
    <property type="molecule type" value="Genomic_DNA"/>
</dbReference>
<feature type="non-terminal residue" evidence="1">
    <location>
        <position position="54"/>
    </location>
</feature>
<dbReference type="Proteomes" id="UP000824469">
    <property type="component" value="Unassembled WGS sequence"/>
</dbReference>
<comment type="caution">
    <text evidence="1">The sequence shown here is derived from an EMBL/GenBank/DDBJ whole genome shotgun (WGS) entry which is preliminary data.</text>
</comment>
<proteinExistence type="predicted"/>
<evidence type="ECO:0000313" key="2">
    <source>
        <dbReference type="Proteomes" id="UP000824469"/>
    </source>
</evidence>
<feature type="non-terminal residue" evidence="1">
    <location>
        <position position="1"/>
    </location>
</feature>
<protein>
    <submittedName>
        <fullName evidence="1">Uncharacterized protein</fullName>
    </submittedName>
</protein>
<reference evidence="1 2" key="1">
    <citation type="journal article" date="2021" name="Nat. Plants">
        <title>The Taxus genome provides insights into paclitaxel biosynthesis.</title>
        <authorList>
            <person name="Xiong X."/>
            <person name="Gou J."/>
            <person name="Liao Q."/>
            <person name="Li Y."/>
            <person name="Zhou Q."/>
            <person name="Bi G."/>
            <person name="Li C."/>
            <person name="Du R."/>
            <person name="Wang X."/>
            <person name="Sun T."/>
            <person name="Guo L."/>
            <person name="Liang H."/>
            <person name="Lu P."/>
            <person name="Wu Y."/>
            <person name="Zhang Z."/>
            <person name="Ro D.K."/>
            <person name="Shang Y."/>
            <person name="Huang S."/>
            <person name="Yan J."/>
        </authorList>
    </citation>
    <scope>NUCLEOTIDE SEQUENCE [LARGE SCALE GENOMIC DNA]</scope>
    <source>
        <strain evidence="1">Ta-2019</strain>
    </source>
</reference>
<dbReference type="AlphaFoldDB" id="A0AA38C9L0"/>
<keyword evidence="2" id="KW-1185">Reference proteome</keyword>
<gene>
    <name evidence="1" type="ORF">KI387_039543</name>
</gene>
<name>A0AA38C9L0_TAXCH</name>
<organism evidence="1 2">
    <name type="scientific">Taxus chinensis</name>
    <name type="common">Chinese yew</name>
    <name type="synonym">Taxus wallichiana var. chinensis</name>
    <dbReference type="NCBI Taxonomy" id="29808"/>
    <lineage>
        <taxon>Eukaryota</taxon>
        <taxon>Viridiplantae</taxon>
        <taxon>Streptophyta</taxon>
        <taxon>Embryophyta</taxon>
        <taxon>Tracheophyta</taxon>
        <taxon>Spermatophyta</taxon>
        <taxon>Pinopsida</taxon>
        <taxon>Pinidae</taxon>
        <taxon>Conifers II</taxon>
        <taxon>Cupressales</taxon>
        <taxon>Taxaceae</taxon>
        <taxon>Taxus</taxon>
    </lineage>
</organism>
<sequence>GTQIGFTEKNPYKLIIRILLADIKPNSSALQKSFLLVSEWGTYKNPPLERRDFD</sequence>
<accession>A0AA38C9L0</accession>
<evidence type="ECO:0000313" key="1">
    <source>
        <dbReference type="EMBL" id="KAH9295955.1"/>
    </source>
</evidence>